<proteinExistence type="inferred from homology"/>
<dbReference type="PANTHER" id="PTHR43174">
    <property type="entry name" value="UDP-N-ACETYLGLUCOSAMINE 2-EPIMERASE"/>
    <property type="match status" value="1"/>
</dbReference>
<dbReference type="SUPFAM" id="SSF53756">
    <property type="entry name" value="UDP-Glycosyltransferase/glycogen phosphorylase"/>
    <property type="match status" value="1"/>
</dbReference>
<dbReference type="NCBIfam" id="TIGR00236">
    <property type="entry name" value="wecB"/>
    <property type="match status" value="1"/>
</dbReference>
<dbReference type="GO" id="GO:0016853">
    <property type="term" value="F:isomerase activity"/>
    <property type="evidence" value="ECO:0007669"/>
    <property type="project" value="UniProtKB-KW"/>
</dbReference>
<dbReference type="InterPro" id="IPR029767">
    <property type="entry name" value="WecB-like"/>
</dbReference>
<keyword evidence="1" id="KW-0413">Isomerase</keyword>
<evidence type="ECO:0000259" key="2">
    <source>
        <dbReference type="Pfam" id="PF02350"/>
    </source>
</evidence>
<dbReference type="PANTHER" id="PTHR43174:SF1">
    <property type="entry name" value="UDP-N-ACETYLGLUCOSAMINE 2-EPIMERASE"/>
    <property type="match status" value="1"/>
</dbReference>
<evidence type="ECO:0000256" key="1">
    <source>
        <dbReference type="RuleBase" id="RU003513"/>
    </source>
</evidence>
<dbReference type="EMBL" id="PXYL01000004">
    <property type="protein sequence ID" value="PSJ61516.1"/>
    <property type="molecule type" value="Genomic_DNA"/>
</dbReference>
<dbReference type="Pfam" id="PF02350">
    <property type="entry name" value="Epimerase_2"/>
    <property type="match status" value="1"/>
</dbReference>
<feature type="domain" description="UDP-N-acetylglucosamine 2-epimerase" evidence="2">
    <location>
        <begin position="76"/>
        <end position="403"/>
    </location>
</feature>
<dbReference type="CDD" id="cd03786">
    <property type="entry name" value="GTB_UDP-GlcNAc_2-Epimerase"/>
    <property type="match status" value="1"/>
</dbReference>
<gene>
    <name evidence="3" type="ORF">C7I85_10730</name>
</gene>
<name>A0A2P7SG89_9HYPH</name>
<protein>
    <submittedName>
        <fullName evidence="3">UDP-N-acetylglucosamine 2-epimerase (Non-hydrolyzing)</fullName>
    </submittedName>
</protein>
<dbReference type="InterPro" id="IPR003331">
    <property type="entry name" value="UDP_GlcNAc_Epimerase_2_dom"/>
</dbReference>
<dbReference type="AlphaFoldDB" id="A0A2P7SG89"/>
<keyword evidence="4" id="KW-1185">Reference proteome</keyword>
<comment type="similarity">
    <text evidence="1">Belongs to the UDP-N-acetylglucosamine 2-epimerase family.</text>
</comment>
<organism evidence="3 4">
    <name type="scientific">Pseudaminobacter soli</name>
    <name type="common">ex Li et al. 2025</name>
    <dbReference type="NCBI Taxonomy" id="1295366"/>
    <lineage>
        <taxon>Bacteria</taxon>
        <taxon>Pseudomonadati</taxon>
        <taxon>Pseudomonadota</taxon>
        <taxon>Alphaproteobacteria</taxon>
        <taxon>Hyphomicrobiales</taxon>
        <taxon>Phyllobacteriaceae</taxon>
        <taxon>Pseudaminobacter</taxon>
    </lineage>
</organism>
<dbReference type="OrthoDB" id="9803238at2"/>
<dbReference type="Proteomes" id="UP000240653">
    <property type="component" value="Unassembled WGS sequence"/>
</dbReference>
<sequence length="408" mass="44586">MCRGLCPSARDRRRVADPLWRVAGGWQDGNRDRGDLPGVSRVAGPLVDIIAGARPNFMKVAPIIRALDARKAMGGRLRYRLIHTGQHYDARMSGDFFVQLGIPEPNVNLEAGSGTQAEQTAAIMVRYERLLLESPSQACLVVGDVTSTMACAIAAQKLKVPVAHVEAGIRSGDWAMPEEVNRIVTDAITNWFFTTSLWAGENLKREDVGGERIFFVGNTMIDTLLANLDRLRPPPFWDEMGLSSGGYFVLTLHRPSNVDTAAPFEALLKAIGEGTRGLPVVFPVHPRTAKMLEAIPGLPQSIRFVEPQPYLEFNHLVRHAKAVITDSGGITEEATVMGVPCMTLRDTTERPETVSVGTNEILGTDPAALAPALDRLFAGRWKKGAIPEKWDGRAAERIVAVLERILQA</sequence>
<evidence type="ECO:0000313" key="3">
    <source>
        <dbReference type="EMBL" id="PSJ61516.1"/>
    </source>
</evidence>
<reference evidence="3 4" key="1">
    <citation type="submission" date="2018-03" db="EMBL/GenBank/DDBJ databases">
        <title>The draft genome of Mesorhizobium soli JCM 19897.</title>
        <authorList>
            <person name="Li L."/>
            <person name="Liu L."/>
            <person name="Liang L."/>
            <person name="Wang T."/>
            <person name="Zhang X."/>
        </authorList>
    </citation>
    <scope>NUCLEOTIDE SEQUENCE [LARGE SCALE GENOMIC DNA]</scope>
    <source>
        <strain evidence="3 4">JCM 19897</strain>
    </source>
</reference>
<evidence type="ECO:0000313" key="4">
    <source>
        <dbReference type="Proteomes" id="UP000240653"/>
    </source>
</evidence>
<comment type="caution">
    <text evidence="3">The sequence shown here is derived from an EMBL/GenBank/DDBJ whole genome shotgun (WGS) entry which is preliminary data.</text>
</comment>
<accession>A0A2P7SG89</accession>
<dbReference type="Gene3D" id="3.40.50.2000">
    <property type="entry name" value="Glycogen Phosphorylase B"/>
    <property type="match status" value="2"/>
</dbReference>